<dbReference type="Pfam" id="PF10031">
    <property type="entry name" value="DUF2273"/>
    <property type="match status" value="1"/>
</dbReference>
<gene>
    <name evidence="2" type="ORF">ACFOUO_15585</name>
</gene>
<dbReference type="RefSeq" id="WP_380706042.1">
    <property type="nucleotide sequence ID" value="NZ_JBHSAP010000018.1"/>
</dbReference>
<keyword evidence="1" id="KW-1133">Transmembrane helix</keyword>
<evidence type="ECO:0000313" key="2">
    <source>
        <dbReference type="EMBL" id="MFC4078221.1"/>
    </source>
</evidence>
<evidence type="ECO:0000313" key="3">
    <source>
        <dbReference type="Proteomes" id="UP001595843"/>
    </source>
</evidence>
<keyword evidence="1" id="KW-0472">Membrane</keyword>
<keyword evidence="1" id="KW-0812">Transmembrane</keyword>
<keyword evidence="3" id="KW-1185">Reference proteome</keyword>
<organism evidence="2 3">
    <name type="scientific">Salinithrix halophila</name>
    <dbReference type="NCBI Taxonomy" id="1485204"/>
    <lineage>
        <taxon>Bacteria</taxon>
        <taxon>Bacillati</taxon>
        <taxon>Bacillota</taxon>
        <taxon>Bacilli</taxon>
        <taxon>Bacillales</taxon>
        <taxon>Thermoactinomycetaceae</taxon>
        <taxon>Salinithrix</taxon>
    </lineage>
</organism>
<reference evidence="3" key="1">
    <citation type="journal article" date="2019" name="Int. J. Syst. Evol. Microbiol.">
        <title>The Global Catalogue of Microorganisms (GCM) 10K type strain sequencing project: providing services to taxonomists for standard genome sequencing and annotation.</title>
        <authorList>
            <consortium name="The Broad Institute Genomics Platform"/>
            <consortium name="The Broad Institute Genome Sequencing Center for Infectious Disease"/>
            <person name="Wu L."/>
            <person name="Ma J."/>
        </authorList>
    </citation>
    <scope>NUCLEOTIDE SEQUENCE [LARGE SCALE GENOMIC DNA]</scope>
    <source>
        <strain evidence="3">IBRC-M 10813</strain>
    </source>
</reference>
<comment type="caution">
    <text evidence="2">The sequence shown here is derived from an EMBL/GenBank/DDBJ whole genome shotgun (WGS) entry which is preliminary data.</text>
</comment>
<accession>A0ABV8JM00</accession>
<dbReference type="Proteomes" id="UP001595843">
    <property type="component" value="Unassembled WGS sequence"/>
</dbReference>
<protein>
    <submittedName>
        <fullName evidence="2">DUF2273 domain-containing protein</fullName>
    </submittedName>
</protein>
<dbReference type="EMBL" id="JBHSAP010000018">
    <property type="protein sequence ID" value="MFC4078221.1"/>
    <property type="molecule type" value="Genomic_DNA"/>
</dbReference>
<feature type="transmembrane region" description="Helical" evidence="1">
    <location>
        <begin position="34"/>
        <end position="50"/>
    </location>
</feature>
<evidence type="ECO:0000256" key="1">
    <source>
        <dbReference type="SAM" id="Phobius"/>
    </source>
</evidence>
<dbReference type="InterPro" id="IPR018730">
    <property type="entry name" value="DUF2273"/>
</dbReference>
<proteinExistence type="predicted"/>
<name>A0ABV8JM00_9BACL</name>
<sequence>MDRLWETHRGRMFGIGAGIFLGFIYLIFGLWKTLVFGVFILAGYLIGQWIDSRDDLRELLDSVIPEKWLRK</sequence>